<gene>
    <name evidence="1" type="ORF">AVDCRST_MAG58-1199</name>
</gene>
<sequence length="100" mass="11707">MRDKIQLKSSHWPSREELLKKAAEGSVSRCLTVEASFHEGEEVLVIGHADSELRDREVPMRLQVIDGTSQEKFLYLLQEIEEEARNHWERFRLFAVLDGR</sequence>
<accession>A0A6J4R3V4</accession>
<proteinExistence type="predicted"/>
<name>A0A6J4R3V4_9ACTN</name>
<dbReference type="EMBL" id="CADCVF010000033">
    <property type="protein sequence ID" value="CAA9454930.1"/>
    <property type="molecule type" value="Genomic_DNA"/>
</dbReference>
<organism evidence="1">
    <name type="scientific">uncultured Rubrobacteraceae bacterium</name>
    <dbReference type="NCBI Taxonomy" id="349277"/>
    <lineage>
        <taxon>Bacteria</taxon>
        <taxon>Bacillati</taxon>
        <taxon>Actinomycetota</taxon>
        <taxon>Rubrobacteria</taxon>
        <taxon>Rubrobacterales</taxon>
        <taxon>Rubrobacteraceae</taxon>
        <taxon>environmental samples</taxon>
    </lineage>
</organism>
<reference evidence="1" key="1">
    <citation type="submission" date="2020-02" db="EMBL/GenBank/DDBJ databases">
        <authorList>
            <person name="Meier V. D."/>
        </authorList>
    </citation>
    <scope>NUCLEOTIDE SEQUENCE</scope>
    <source>
        <strain evidence="1">AVDCRST_MAG58</strain>
    </source>
</reference>
<evidence type="ECO:0000313" key="1">
    <source>
        <dbReference type="EMBL" id="CAA9454930.1"/>
    </source>
</evidence>
<protein>
    <submittedName>
        <fullName evidence="1">Uncharacterized protein</fullName>
    </submittedName>
</protein>
<dbReference type="AlphaFoldDB" id="A0A6J4R3V4"/>